<keyword evidence="2" id="KW-1185">Reference proteome</keyword>
<sequence>MQEQGKIVWGEDLYAIAALSPYGYCASHAGKVLETYSDSQKHNARAVIRELMQEYETVVFSCEAWGRAPNAFSENCLFADEFNVRVVAYVRPQVEWMNSAWWQWGAWTDLPLIRWIQKNRSKAKWHQILQAWRRKSWVGNIDIRILEDDIVQDFVSHLGDYSISIQPYANQGLPDIALRLFQRNRALRQSAHASAIEFILSRNIAFGQNYEPTPWVLRPKLIAQLLDYYRSDNEALLDCLPEVQKIKIKGNAFWWDTGPYMEKPFHKAADKKIPLEELEQLTVDALQTISRLDARLREFQAGWMKLKGKIDFTKDDLESSGSLIRRVN</sequence>
<dbReference type="Proteomes" id="UP001225596">
    <property type="component" value="Unassembled WGS sequence"/>
</dbReference>
<evidence type="ECO:0000313" key="2">
    <source>
        <dbReference type="Proteomes" id="UP001225596"/>
    </source>
</evidence>
<reference evidence="1 2" key="1">
    <citation type="submission" date="2023-08" db="EMBL/GenBank/DDBJ databases">
        <title>Oxalobacteraceae gen .nov., isolated from river sludge outside the plant.</title>
        <authorList>
            <person name="Zhao S.Y."/>
        </authorList>
    </citation>
    <scope>NUCLEOTIDE SEQUENCE [LARGE SCALE GENOMIC DNA]</scope>
    <source>
        <strain evidence="1 2">R-40</strain>
    </source>
</reference>
<proteinExistence type="predicted"/>
<protein>
    <submittedName>
        <fullName evidence="1">Uncharacterized protein</fullName>
    </submittedName>
</protein>
<dbReference type="EMBL" id="JAUYVH010000019">
    <property type="protein sequence ID" value="MDQ9172260.1"/>
    <property type="molecule type" value="Genomic_DNA"/>
</dbReference>
<comment type="caution">
    <text evidence="1">The sequence shown here is derived from an EMBL/GenBank/DDBJ whole genome shotgun (WGS) entry which is preliminary data.</text>
</comment>
<name>A0ABU1BTB2_9BURK</name>
<dbReference type="RefSeq" id="WP_338438285.1">
    <property type="nucleotide sequence ID" value="NZ_JAUYVH010000019.1"/>
</dbReference>
<accession>A0ABU1BTB2</accession>
<gene>
    <name evidence="1" type="ORF">Q8A64_17760</name>
</gene>
<organism evidence="1 2">
    <name type="scientific">Keguizhuia sedimenti</name>
    <dbReference type="NCBI Taxonomy" id="3064264"/>
    <lineage>
        <taxon>Bacteria</taxon>
        <taxon>Pseudomonadati</taxon>
        <taxon>Pseudomonadota</taxon>
        <taxon>Betaproteobacteria</taxon>
        <taxon>Burkholderiales</taxon>
        <taxon>Oxalobacteraceae</taxon>
        <taxon>Keguizhuia</taxon>
    </lineage>
</organism>
<evidence type="ECO:0000313" key="1">
    <source>
        <dbReference type="EMBL" id="MDQ9172260.1"/>
    </source>
</evidence>